<evidence type="ECO:0000313" key="2">
    <source>
        <dbReference type="Proteomes" id="UP000030185"/>
    </source>
</evidence>
<dbReference type="NCBIfam" id="TIGR02254">
    <property type="entry name" value="YjjG_YfnB"/>
    <property type="match status" value="1"/>
</dbReference>
<dbReference type="InterPro" id="IPR041492">
    <property type="entry name" value="HAD_2"/>
</dbReference>
<dbReference type="NCBIfam" id="TIGR01549">
    <property type="entry name" value="HAD-SF-IA-v1"/>
    <property type="match status" value="1"/>
</dbReference>
<gene>
    <name evidence="1" type="ORF">MYP_1133</name>
</gene>
<dbReference type="InterPro" id="IPR023198">
    <property type="entry name" value="PGP-like_dom2"/>
</dbReference>
<dbReference type="AlphaFoldDB" id="A0A098LAH6"/>
<keyword evidence="2" id="KW-1185">Reference proteome</keyword>
<dbReference type="InterPro" id="IPR036412">
    <property type="entry name" value="HAD-like_sf"/>
</dbReference>
<dbReference type="eggNOG" id="COG1011">
    <property type="taxonomic scope" value="Bacteria"/>
</dbReference>
<dbReference type="PANTHER" id="PTHR47478:SF1">
    <property type="entry name" value="PYRIMIDINE 5'-NUCLEOTIDASE YJJG"/>
    <property type="match status" value="1"/>
</dbReference>
<dbReference type="Pfam" id="PF13419">
    <property type="entry name" value="HAD_2"/>
    <property type="match status" value="1"/>
</dbReference>
<dbReference type="Gene3D" id="1.10.150.240">
    <property type="entry name" value="Putative phosphatase, domain 2"/>
    <property type="match status" value="1"/>
</dbReference>
<dbReference type="PANTHER" id="PTHR47478">
    <property type="match status" value="1"/>
</dbReference>
<dbReference type="STRING" id="153721.MYP_1133"/>
<accession>A0A098LAH6</accession>
<reference evidence="1 2" key="1">
    <citation type="submission" date="2014-09" db="EMBL/GenBank/DDBJ databases">
        <title>Sporocytophaga myxococcoides PG-01 genome sequencing.</title>
        <authorList>
            <person name="Liu L."/>
            <person name="Gao P.J."/>
            <person name="Chen G.J."/>
            <person name="Wang L.S."/>
        </authorList>
    </citation>
    <scope>NUCLEOTIDE SEQUENCE [LARGE SCALE GENOMIC DNA]</scope>
    <source>
        <strain evidence="1 2">PG-01</strain>
    </source>
</reference>
<proteinExistence type="predicted"/>
<organism evidence="1 2">
    <name type="scientific">Sporocytophaga myxococcoides</name>
    <dbReference type="NCBI Taxonomy" id="153721"/>
    <lineage>
        <taxon>Bacteria</taxon>
        <taxon>Pseudomonadati</taxon>
        <taxon>Bacteroidota</taxon>
        <taxon>Cytophagia</taxon>
        <taxon>Cytophagales</taxon>
        <taxon>Cytophagaceae</taxon>
        <taxon>Sporocytophaga</taxon>
    </lineage>
</organism>
<dbReference type="EMBL" id="BBLT01000002">
    <property type="protein sequence ID" value="GAL83905.1"/>
    <property type="molecule type" value="Genomic_DNA"/>
</dbReference>
<dbReference type="SUPFAM" id="SSF56784">
    <property type="entry name" value="HAD-like"/>
    <property type="match status" value="1"/>
</dbReference>
<dbReference type="GO" id="GO:0008253">
    <property type="term" value="F:5'-nucleotidase activity"/>
    <property type="evidence" value="ECO:0007669"/>
    <property type="project" value="InterPro"/>
</dbReference>
<dbReference type="InterPro" id="IPR023214">
    <property type="entry name" value="HAD_sf"/>
</dbReference>
<protein>
    <submittedName>
        <fullName evidence="1">Haloacid dehalogenase</fullName>
    </submittedName>
</protein>
<dbReference type="InterPro" id="IPR006439">
    <property type="entry name" value="HAD-SF_hydro_IA"/>
</dbReference>
<evidence type="ECO:0000313" key="1">
    <source>
        <dbReference type="EMBL" id="GAL83905.1"/>
    </source>
</evidence>
<dbReference type="Gene3D" id="3.40.50.1000">
    <property type="entry name" value="HAD superfamily/HAD-like"/>
    <property type="match status" value="1"/>
</dbReference>
<name>A0A098LAH6_9BACT</name>
<sequence>MYELHQFHLFNSFTCIEFFEVYTEINESLWKDYNAGIITKEIIRDKRFIMTFKKLGLSEKFVPEKINEQFLAICPAKGNVFPFALEVLDYLKNKYQLHIITNGFKETQHIKLETSGLSKYFPIVINSEICGFKKPDVKIFDYAFKLTRASNRDSIMIGDDWDADITGAMNAGMPYIWFNPKQKTNSIEPEIEITCLSELYKVL</sequence>
<dbReference type="InterPro" id="IPR052550">
    <property type="entry name" value="Pyrimidine_5'-ntase_YjjG"/>
</dbReference>
<dbReference type="InterPro" id="IPR011951">
    <property type="entry name" value="HAD-SF_hydro_IA_YjjG/PynA"/>
</dbReference>
<comment type="caution">
    <text evidence="1">The sequence shown here is derived from an EMBL/GenBank/DDBJ whole genome shotgun (WGS) entry which is preliminary data.</text>
</comment>
<dbReference type="Proteomes" id="UP000030185">
    <property type="component" value="Unassembled WGS sequence"/>
</dbReference>